<protein>
    <submittedName>
        <fullName evidence="3">Uncharacterized protein</fullName>
    </submittedName>
</protein>
<name>A0A9X3MXB2_9ACTN</name>
<feature type="signal peptide" evidence="2">
    <location>
        <begin position="1"/>
        <end position="23"/>
    </location>
</feature>
<feature type="region of interest" description="Disordered" evidence="1">
    <location>
        <begin position="716"/>
        <end position="737"/>
    </location>
</feature>
<dbReference type="EMBL" id="JAPDOD010000022">
    <property type="protein sequence ID" value="MDA0163025.1"/>
    <property type="molecule type" value="Genomic_DNA"/>
</dbReference>
<sequence length="737" mass="72886">MRRMAIVGAVFLLGLWSTAPAEAALRVWKDGVTGDWNVAGNWMNGLPVPGDTVYLGKTNDSHKVTLSGSGASVAAVYGGSGLTIDGVPLTVTGSPADVTSFEQVSVVNGGAVSITGPGHYQGGLTLGSPTSSASLMISGAGVKWSGAVLEGATGSGTTTITPAADVTVEPFTNLQVLTRFQNRGKLHTDVLTEIIPSPGSLASDGDFEASATGTFSLRPGPGSTFVLDKDSTVSGAGRFEMSSLVSGGGTVRVDSGAAFAPGVLGLFSAERFELNTDAVVGKLELHSALANGGRFGTGELRATGDSLLLGTHLGGGKTVFDGPLLIQSGDASYLTDGALLRTTGTTSWLQGAVDLTAGSWENAGTINITSGILSGPGLLTNSGTIAKTGAGGFLGSASVQNSGTITVSAGRFGSDVPTGTYGVLTQSAGLTNVLAGAVLDKHVVLNGGTLKGRGTVRGLTNNGGVVEPGASPGTLSVAGAYSQGAGGVLRMEIEGAAAGTFDVLAVGGAASLGGTLDLLGAYVPAPGDQFPIVTAGTLAGTWAGVTGTAAARFGLGYGAGGVALCAAGACGFATPTPTPSPTATATASPTATATPTATASPTATATAAPQPTASPSPSATAVPQATATPGPAKLTAADLVALPSASRCVSHRTLTLRLRRPTGVKVAKATVTVGAKRPQTFTGAVTVRLPKGRTTVKVAVKLRDGRTFTVSRRYRTCAPRSRSDRAQSRSALSASSA</sequence>
<dbReference type="RefSeq" id="WP_270042265.1">
    <property type="nucleotide sequence ID" value="NZ_JAPDOD010000022.1"/>
</dbReference>
<feature type="region of interest" description="Disordered" evidence="1">
    <location>
        <begin position="577"/>
        <end position="629"/>
    </location>
</feature>
<dbReference type="SUPFAM" id="SSF51126">
    <property type="entry name" value="Pectin lyase-like"/>
    <property type="match status" value="1"/>
</dbReference>
<evidence type="ECO:0000256" key="2">
    <source>
        <dbReference type="SAM" id="SignalP"/>
    </source>
</evidence>
<dbReference type="InterPro" id="IPR011050">
    <property type="entry name" value="Pectin_lyase_fold/virulence"/>
</dbReference>
<organism evidence="3 4">
    <name type="scientific">Solirubrobacter ginsenosidimutans</name>
    <dbReference type="NCBI Taxonomy" id="490573"/>
    <lineage>
        <taxon>Bacteria</taxon>
        <taxon>Bacillati</taxon>
        <taxon>Actinomycetota</taxon>
        <taxon>Thermoleophilia</taxon>
        <taxon>Solirubrobacterales</taxon>
        <taxon>Solirubrobacteraceae</taxon>
        <taxon>Solirubrobacter</taxon>
    </lineage>
</organism>
<dbReference type="AlphaFoldDB" id="A0A9X3MXB2"/>
<accession>A0A9X3MXB2</accession>
<evidence type="ECO:0000313" key="3">
    <source>
        <dbReference type="EMBL" id="MDA0163025.1"/>
    </source>
</evidence>
<comment type="caution">
    <text evidence="3">The sequence shown here is derived from an EMBL/GenBank/DDBJ whole genome shotgun (WGS) entry which is preliminary data.</text>
</comment>
<keyword evidence="2" id="KW-0732">Signal</keyword>
<feature type="chain" id="PRO_5040865765" evidence="2">
    <location>
        <begin position="24"/>
        <end position="737"/>
    </location>
</feature>
<evidence type="ECO:0000313" key="4">
    <source>
        <dbReference type="Proteomes" id="UP001149140"/>
    </source>
</evidence>
<evidence type="ECO:0000256" key="1">
    <source>
        <dbReference type="SAM" id="MobiDB-lite"/>
    </source>
</evidence>
<feature type="compositionally biased region" description="Low complexity" evidence="1">
    <location>
        <begin position="728"/>
        <end position="737"/>
    </location>
</feature>
<proteinExistence type="predicted"/>
<reference evidence="3" key="1">
    <citation type="submission" date="2022-10" db="EMBL/GenBank/DDBJ databases">
        <title>The WGS of Solirubrobacter ginsenosidimutans DSM 21036.</title>
        <authorList>
            <person name="Jiang Z."/>
        </authorList>
    </citation>
    <scope>NUCLEOTIDE SEQUENCE</scope>
    <source>
        <strain evidence="3">DSM 21036</strain>
    </source>
</reference>
<dbReference type="Proteomes" id="UP001149140">
    <property type="component" value="Unassembled WGS sequence"/>
</dbReference>
<keyword evidence="4" id="KW-1185">Reference proteome</keyword>
<gene>
    <name evidence="3" type="ORF">OM076_22320</name>
</gene>